<proteinExistence type="predicted"/>
<gene>
    <name evidence="1" type="ORF">EVAR_47919_1</name>
</gene>
<protein>
    <submittedName>
        <fullName evidence="1">Uncharacterized protein</fullName>
    </submittedName>
</protein>
<reference evidence="1 2" key="1">
    <citation type="journal article" date="2019" name="Commun. Biol.">
        <title>The bagworm genome reveals a unique fibroin gene that provides high tensile strength.</title>
        <authorList>
            <person name="Kono N."/>
            <person name="Nakamura H."/>
            <person name="Ohtoshi R."/>
            <person name="Tomita M."/>
            <person name="Numata K."/>
            <person name="Arakawa K."/>
        </authorList>
    </citation>
    <scope>NUCLEOTIDE SEQUENCE [LARGE SCALE GENOMIC DNA]</scope>
</reference>
<dbReference type="Proteomes" id="UP000299102">
    <property type="component" value="Unassembled WGS sequence"/>
</dbReference>
<accession>A0A4C1Y3R8</accession>
<evidence type="ECO:0000313" key="1">
    <source>
        <dbReference type="EMBL" id="GBP70536.1"/>
    </source>
</evidence>
<dbReference type="AlphaFoldDB" id="A0A4C1Y3R8"/>
<keyword evidence="2" id="KW-1185">Reference proteome</keyword>
<organism evidence="1 2">
    <name type="scientific">Eumeta variegata</name>
    <name type="common">Bagworm moth</name>
    <name type="synonym">Eumeta japonica</name>
    <dbReference type="NCBI Taxonomy" id="151549"/>
    <lineage>
        <taxon>Eukaryota</taxon>
        <taxon>Metazoa</taxon>
        <taxon>Ecdysozoa</taxon>
        <taxon>Arthropoda</taxon>
        <taxon>Hexapoda</taxon>
        <taxon>Insecta</taxon>
        <taxon>Pterygota</taxon>
        <taxon>Neoptera</taxon>
        <taxon>Endopterygota</taxon>
        <taxon>Lepidoptera</taxon>
        <taxon>Glossata</taxon>
        <taxon>Ditrysia</taxon>
        <taxon>Tineoidea</taxon>
        <taxon>Psychidae</taxon>
        <taxon>Oiketicinae</taxon>
        <taxon>Eumeta</taxon>
    </lineage>
</organism>
<sequence length="128" mass="14484">MRTAFESENMIELDLDKLTNKFLPHVKSYHLLHALENMLSGRVTSSPRWSRWSLSASCFHRASAKGLRFNFEWVTCVDVGLGRHTSAIVVRSQDQRGPDVPAHRSYAQPSSIKAVKQYACNPINPPEC</sequence>
<name>A0A4C1Y3R8_EUMVA</name>
<comment type="caution">
    <text evidence="1">The sequence shown here is derived from an EMBL/GenBank/DDBJ whole genome shotgun (WGS) entry which is preliminary data.</text>
</comment>
<evidence type="ECO:0000313" key="2">
    <source>
        <dbReference type="Proteomes" id="UP000299102"/>
    </source>
</evidence>
<dbReference type="EMBL" id="BGZK01001078">
    <property type="protein sequence ID" value="GBP70536.1"/>
    <property type="molecule type" value="Genomic_DNA"/>
</dbReference>